<evidence type="ECO:0000313" key="2">
    <source>
        <dbReference type="EMBL" id="KAF0735372.1"/>
    </source>
</evidence>
<evidence type="ECO:0000259" key="1">
    <source>
        <dbReference type="SMART" id="SM00597"/>
    </source>
</evidence>
<protein>
    <submittedName>
        <fullName evidence="2">Zinc finger MYM-type protein 1-like</fullName>
    </submittedName>
</protein>
<evidence type="ECO:0000313" key="3">
    <source>
        <dbReference type="Proteomes" id="UP000478052"/>
    </source>
</evidence>
<accession>A0A6G0X624</accession>
<name>A0A6G0X624_APHCR</name>
<comment type="caution">
    <text evidence="2">The sequence shown here is derived from an EMBL/GenBank/DDBJ whole genome shotgun (WGS) entry which is preliminary data.</text>
</comment>
<dbReference type="SMART" id="SM00597">
    <property type="entry name" value="ZnF_TTF"/>
    <property type="match status" value="1"/>
</dbReference>
<dbReference type="Proteomes" id="UP000478052">
    <property type="component" value="Unassembled WGS sequence"/>
</dbReference>
<keyword evidence="3" id="KW-1185">Reference proteome</keyword>
<dbReference type="AlphaFoldDB" id="A0A6G0X624"/>
<reference evidence="2 3" key="1">
    <citation type="submission" date="2019-08" db="EMBL/GenBank/DDBJ databases">
        <title>Whole genome of Aphis craccivora.</title>
        <authorList>
            <person name="Voronova N.V."/>
            <person name="Shulinski R.S."/>
            <person name="Bandarenka Y.V."/>
            <person name="Zhorov D.G."/>
            <person name="Warner D."/>
        </authorList>
    </citation>
    <scope>NUCLEOTIDE SEQUENCE [LARGE SCALE GENOMIC DNA]</scope>
    <source>
        <strain evidence="2">180601</strain>
        <tissue evidence="2">Whole Body</tissue>
    </source>
</reference>
<proteinExistence type="predicted"/>
<gene>
    <name evidence="2" type="ORF">FWK35_00030010</name>
</gene>
<dbReference type="OrthoDB" id="6606049at2759"/>
<dbReference type="EMBL" id="VUJU01008115">
    <property type="protein sequence ID" value="KAF0735372.1"/>
    <property type="molecule type" value="Genomic_DNA"/>
</dbReference>
<organism evidence="2 3">
    <name type="scientific">Aphis craccivora</name>
    <name type="common">Cowpea aphid</name>
    <dbReference type="NCBI Taxonomy" id="307492"/>
    <lineage>
        <taxon>Eukaryota</taxon>
        <taxon>Metazoa</taxon>
        <taxon>Ecdysozoa</taxon>
        <taxon>Arthropoda</taxon>
        <taxon>Hexapoda</taxon>
        <taxon>Insecta</taxon>
        <taxon>Pterygota</taxon>
        <taxon>Neoptera</taxon>
        <taxon>Paraneoptera</taxon>
        <taxon>Hemiptera</taxon>
        <taxon>Sternorrhyncha</taxon>
        <taxon>Aphidomorpha</taxon>
        <taxon>Aphidoidea</taxon>
        <taxon>Aphididae</taxon>
        <taxon>Aphidini</taxon>
        <taxon>Aphis</taxon>
        <taxon>Aphis</taxon>
    </lineage>
</organism>
<sequence>MVPDIHPEDPKNQIEFRQRLLKGPFQPVLDIFPRTIFSGVKRSFQKSWYQQFIWLEYSPKYDLAFCFPCRMFSGSTGLNIGQSELVYSKIGFKNWKASTSKLSVHEKSKNHLNSSTSLALFLNSKLIDEVINDQRKNIDNVKELTRQKK</sequence>
<feature type="domain" description="TTF-type" evidence="1">
    <location>
        <begin position="40"/>
        <end position="129"/>
    </location>
</feature>
<dbReference type="InterPro" id="IPR006580">
    <property type="entry name" value="Znf_TTF"/>
</dbReference>